<reference evidence="1" key="1">
    <citation type="submission" date="2021-01" db="EMBL/GenBank/DDBJ databases">
        <authorList>
            <person name="Corre E."/>
            <person name="Pelletier E."/>
            <person name="Niang G."/>
            <person name="Scheremetjew M."/>
            <person name="Finn R."/>
            <person name="Kale V."/>
            <person name="Holt S."/>
            <person name="Cochrane G."/>
            <person name="Meng A."/>
            <person name="Brown T."/>
            <person name="Cohen L."/>
        </authorList>
    </citation>
    <scope>NUCLEOTIDE SEQUENCE</scope>
    <source>
        <strain evidence="1">SAG 11-49</strain>
    </source>
</reference>
<gene>
    <name evidence="1" type="ORF">CLEI1391_LOCUS12303</name>
</gene>
<evidence type="ECO:0000313" key="1">
    <source>
        <dbReference type="EMBL" id="CAD8685388.1"/>
    </source>
</evidence>
<dbReference type="PANTHER" id="PTHR35716">
    <property type="entry name" value="OS05G0574700 PROTEIN-RELATED"/>
    <property type="match status" value="1"/>
</dbReference>
<protein>
    <submittedName>
        <fullName evidence="1">Uncharacterized protein</fullName>
    </submittedName>
</protein>
<dbReference type="PANTHER" id="PTHR35716:SF1">
    <property type="entry name" value="OS05G0574700 PROTEIN"/>
    <property type="match status" value="1"/>
</dbReference>
<dbReference type="AlphaFoldDB" id="A0A7S0RS50"/>
<name>A0A7S0RS50_9CHLO</name>
<proteinExistence type="predicted"/>
<accession>A0A7S0RS50</accession>
<sequence>MQHTSLAARGIRPQAVATPRTHRCCRSRQLAASCKAMKENWQNVDNPVVGPSKSFSPEQAVRAQLDACANNDDPWINHGIQTMYEFAEEAGSMERSRYFVHFEKDLYHFDHFMGGFSTRLGQLLNHKSYQVLEPAQGKEVAPGLLQIDVEVVDAKGDKGTFQFTMVQKELGSKKGCWMTKSLCKLQA</sequence>
<dbReference type="EMBL" id="HBFB01021936">
    <property type="protein sequence ID" value="CAD8685388.1"/>
    <property type="molecule type" value="Transcribed_RNA"/>
</dbReference>
<organism evidence="1">
    <name type="scientific">Chlamydomonas leiostraca</name>
    <dbReference type="NCBI Taxonomy" id="1034604"/>
    <lineage>
        <taxon>Eukaryota</taxon>
        <taxon>Viridiplantae</taxon>
        <taxon>Chlorophyta</taxon>
        <taxon>core chlorophytes</taxon>
        <taxon>Chlorophyceae</taxon>
        <taxon>CS clade</taxon>
        <taxon>Chlamydomonadales</taxon>
        <taxon>Chlamydomonadaceae</taxon>
        <taxon>Chlamydomonas</taxon>
    </lineage>
</organism>